<proteinExistence type="predicted"/>
<comment type="caution">
    <text evidence="1">The sequence shown here is derived from an EMBL/GenBank/DDBJ whole genome shotgun (WGS) entry which is preliminary data.</text>
</comment>
<organism evidence="1 2">
    <name type="scientific">Nemorincola caseinilytica</name>
    <dbReference type="NCBI Taxonomy" id="2054315"/>
    <lineage>
        <taxon>Bacteria</taxon>
        <taxon>Pseudomonadati</taxon>
        <taxon>Bacteroidota</taxon>
        <taxon>Chitinophagia</taxon>
        <taxon>Chitinophagales</taxon>
        <taxon>Chitinophagaceae</taxon>
        <taxon>Nemorincola</taxon>
    </lineage>
</organism>
<name>A0ABP8NRT5_9BACT</name>
<accession>A0ABP8NRT5</accession>
<protein>
    <recommendedName>
        <fullName evidence="3">DUF3822 family protein</fullName>
    </recommendedName>
</protein>
<dbReference type="RefSeq" id="WP_345084985.1">
    <property type="nucleotide sequence ID" value="NZ_BAABFA010000024.1"/>
</dbReference>
<reference evidence="2" key="1">
    <citation type="journal article" date="2019" name="Int. J. Syst. Evol. Microbiol.">
        <title>The Global Catalogue of Microorganisms (GCM) 10K type strain sequencing project: providing services to taxonomists for standard genome sequencing and annotation.</title>
        <authorList>
            <consortium name="The Broad Institute Genomics Platform"/>
            <consortium name="The Broad Institute Genome Sequencing Center for Infectious Disease"/>
            <person name="Wu L."/>
            <person name="Ma J."/>
        </authorList>
    </citation>
    <scope>NUCLEOTIDE SEQUENCE [LARGE SCALE GENOMIC DNA]</scope>
    <source>
        <strain evidence="2">JCM 32105</strain>
    </source>
</reference>
<gene>
    <name evidence="1" type="ORF">GCM10023093_29800</name>
</gene>
<dbReference type="Pfam" id="PF12864">
    <property type="entry name" value="DUF3822"/>
    <property type="match status" value="1"/>
</dbReference>
<evidence type="ECO:0000313" key="1">
    <source>
        <dbReference type="EMBL" id="GAA4469773.1"/>
    </source>
</evidence>
<dbReference type="Proteomes" id="UP001500067">
    <property type="component" value="Unassembled WGS sequence"/>
</dbReference>
<dbReference type="Gene3D" id="3.30.420.250">
    <property type="match status" value="1"/>
</dbReference>
<dbReference type="CDD" id="cd24013">
    <property type="entry name" value="ASKHA_ATPase_BT3980-like"/>
    <property type="match status" value="1"/>
</dbReference>
<sequence length="277" mass="31613">MAAANTNKNEQVYNIREDEQLLSRVALVVCVLTRRELYIAGLSITKELLTIHYYAYNANKPVWETGFFEQLFANEPLLLVREKVKGIFIASDRELIVPDELYNEAEAIRWLHRLHFIEQNDVIRSHPLENDKATYMLAVPLNIAELIKINFKKAAVLPLPAYHFGERPAQSLHLQLCFGNGQVAVTLHNYSQLLWHRYIEYTSAEDVAFAIRAHCRENYIDPAKLTITCNALSAAEYDVINELSAYFQVVKAGNGLTIHARWDPAITLANQLLECVS</sequence>
<keyword evidence="2" id="KW-1185">Reference proteome</keyword>
<dbReference type="EMBL" id="BAABFA010000024">
    <property type="protein sequence ID" value="GAA4469773.1"/>
    <property type="molecule type" value="Genomic_DNA"/>
</dbReference>
<evidence type="ECO:0000313" key="2">
    <source>
        <dbReference type="Proteomes" id="UP001500067"/>
    </source>
</evidence>
<dbReference type="InterPro" id="IPR024213">
    <property type="entry name" value="DUF3822"/>
</dbReference>
<evidence type="ECO:0008006" key="3">
    <source>
        <dbReference type="Google" id="ProtNLM"/>
    </source>
</evidence>